<dbReference type="GO" id="GO:0008154">
    <property type="term" value="P:actin polymerization or depolymerization"/>
    <property type="evidence" value="ECO:0000318"/>
    <property type="project" value="GO_Central"/>
</dbReference>
<dbReference type="FunFam" id="3.40.20.10:FF:000043">
    <property type="entry name" value="macrophage-capping protein-like isoform X2"/>
    <property type="match status" value="1"/>
</dbReference>
<dbReference type="PhylomeDB" id="A7RGV0"/>
<dbReference type="Gene3D" id="3.40.20.10">
    <property type="entry name" value="Severin"/>
    <property type="match status" value="3"/>
</dbReference>
<dbReference type="InterPro" id="IPR029006">
    <property type="entry name" value="ADF-H/Gelsolin-like_dom_sf"/>
</dbReference>
<keyword evidence="2" id="KW-0117">Actin capping</keyword>
<dbReference type="PANTHER" id="PTHR11977">
    <property type="entry name" value="VILLIN"/>
    <property type="match status" value="1"/>
</dbReference>
<evidence type="ECO:0000313" key="7">
    <source>
        <dbReference type="Proteomes" id="UP000001593"/>
    </source>
</evidence>
<feature type="domain" description="Gelsolin-like" evidence="5">
    <location>
        <begin position="298"/>
        <end position="365"/>
    </location>
</feature>
<dbReference type="SUPFAM" id="SSF55753">
    <property type="entry name" value="Actin depolymerizing proteins"/>
    <property type="match status" value="3"/>
</dbReference>
<evidence type="ECO:0000256" key="1">
    <source>
        <dbReference type="ARBA" id="ARBA00008418"/>
    </source>
</evidence>
<dbReference type="GO" id="GO:0051015">
    <property type="term" value="F:actin filament binding"/>
    <property type="evidence" value="ECO:0000318"/>
    <property type="project" value="GO_Central"/>
</dbReference>
<dbReference type="AlphaFoldDB" id="A7RGV0"/>
<dbReference type="STRING" id="45351.A7RGV0"/>
<proteinExistence type="inferred from homology"/>
<evidence type="ECO:0000256" key="2">
    <source>
        <dbReference type="ARBA" id="ARBA00022467"/>
    </source>
</evidence>
<name>A7RGV0_NEMVE</name>
<dbReference type="InterPro" id="IPR007123">
    <property type="entry name" value="Gelsolin-like_dom"/>
</dbReference>
<dbReference type="GO" id="GO:0015629">
    <property type="term" value="C:actin cytoskeleton"/>
    <property type="evidence" value="ECO:0000318"/>
    <property type="project" value="GO_Central"/>
</dbReference>
<reference evidence="6 7" key="1">
    <citation type="journal article" date="2007" name="Science">
        <title>Sea anemone genome reveals ancestral eumetazoan gene repertoire and genomic organization.</title>
        <authorList>
            <person name="Putnam N.H."/>
            <person name="Srivastava M."/>
            <person name="Hellsten U."/>
            <person name="Dirks B."/>
            <person name="Chapman J."/>
            <person name="Salamov A."/>
            <person name="Terry A."/>
            <person name="Shapiro H."/>
            <person name="Lindquist E."/>
            <person name="Kapitonov V.V."/>
            <person name="Jurka J."/>
            <person name="Genikhovich G."/>
            <person name="Grigoriev I.V."/>
            <person name="Lucas S.M."/>
            <person name="Steele R.E."/>
            <person name="Finnerty J.R."/>
            <person name="Technau U."/>
            <person name="Martindale M.Q."/>
            <person name="Rokhsar D.S."/>
        </authorList>
    </citation>
    <scope>NUCLEOTIDE SEQUENCE [LARGE SCALE GENOMIC DNA]</scope>
    <source>
        <strain evidence="7">CH2 X CH6</strain>
    </source>
</reference>
<dbReference type="InParanoid" id="A7RGV0"/>
<accession>A7RGV0</accession>
<evidence type="ECO:0000259" key="5">
    <source>
        <dbReference type="Pfam" id="PF00626"/>
    </source>
</evidence>
<dbReference type="OMA" id="KKAGQKC"/>
<dbReference type="HOGENOM" id="CLU_002568_0_1_1"/>
<feature type="domain" description="Gelsolin-like" evidence="5">
    <location>
        <begin position="64"/>
        <end position="138"/>
    </location>
</feature>
<dbReference type="SMART" id="SM00262">
    <property type="entry name" value="GEL"/>
    <property type="match status" value="3"/>
</dbReference>
<feature type="domain" description="Gelsolin-like" evidence="5">
    <location>
        <begin position="181"/>
        <end position="243"/>
    </location>
</feature>
<keyword evidence="4" id="KW-0009">Actin-binding</keyword>
<dbReference type="eggNOG" id="KOG0443">
    <property type="taxonomic scope" value="Eukaryota"/>
</dbReference>
<protein>
    <recommendedName>
        <fullName evidence="5">Gelsolin-like domain-containing protein</fullName>
    </recommendedName>
</protein>
<evidence type="ECO:0000313" key="6">
    <source>
        <dbReference type="EMBL" id="EDO49235.1"/>
    </source>
</evidence>
<dbReference type="GO" id="GO:0005737">
    <property type="term" value="C:cytoplasm"/>
    <property type="evidence" value="ECO:0000318"/>
    <property type="project" value="GO_Central"/>
</dbReference>
<dbReference type="PRINTS" id="PR00597">
    <property type="entry name" value="GELSOLIN"/>
</dbReference>
<dbReference type="Pfam" id="PF00626">
    <property type="entry name" value="Gelsolin"/>
    <property type="match status" value="3"/>
</dbReference>
<evidence type="ECO:0000256" key="3">
    <source>
        <dbReference type="ARBA" id="ARBA00022737"/>
    </source>
</evidence>
<sequence length="371" mass="42812">MSGLRKQKQPEWKDTNLALFGSDIEKNVKREAAATEIAWKNAGTREGLQIWRIEKFKVKVWSREDYGSFYDGDSYIILNTYKESGEDELKYDVHFWIGKDSTQDEYGTAAYKTVELDIHLNDKPIQHREVQGFESKLFKSYFKSLTILKGGVDSGFRHVKPQEYKPRLLRVRGTTVSNCVVEEVLLARSSLCSEDVFILDKGLNLYLWVGVKCDKDEKFRGMQEILKIKSERNGKPKSEVNDESSMKPDDDFYKLLPNVSKDCEDSSFPKGDYDSFEPELYRISDASGKIQKTQIKKGRISRKDFDEQDVFLFDTGRHLFVYTGNKASIDERRLALQIGHNHLMRTDHPFAAISTVYHGREPGEFLEALAH</sequence>
<dbReference type="Proteomes" id="UP000001593">
    <property type="component" value="Unassembled WGS sequence"/>
</dbReference>
<dbReference type="EMBL" id="DS469510">
    <property type="protein sequence ID" value="EDO49235.1"/>
    <property type="molecule type" value="Genomic_DNA"/>
</dbReference>
<dbReference type="InterPro" id="IPR007122">
    <property type="entry name" value="Villin/Gelsolin"/>
</dbReference>
<dbReference type="PANTHER" id="PTHR11977:SF137">
    <property type="entry name" value="VILLIN-LIKE PROTEIN QUAIL"/>
    <property type="match status" value="1"/>
</dbReference>
<keyword evidence="3" id="KW-0677">Repeat</keyword>
<dbReference type="GO" id="GO:0051693">
    <property type="term" value="P:actin filament capping"/>
    <property type="evidence" value="ECO:0007669"/>
    <property type="project" value="UniProtKB-KW"/>
</dbReference>
<comment type="similarity">
    <text evidence="1">Belongs to the villin/gelsolin family.</text>
</comment>
<keyword evidence="7" id="KW-1185">Reference proteome</keyword>
<evidence type="ECO:0000256" key="4">
    <source>
        <dbReference type="ARBA" id="ARBA00023203"/>
    </source>
</evidence>
<gene>
    <name evidence="6" type="ORF">NEMVEDRAFT_v1g158484</name>
</gene>
<dbReference type="CDD" id="cd11290">
    <property type="entry name" value="gelsolin_S1_like"/>
    <property type="match status" value="1"/>
</dbReference>
<organism evidence="6 7">
    <name type="scientific">Nematostella vectensis</name>
    <name type="common">Starlet sea anemone</name>
    <dbReference type="NCBI Taxonomy" id="45351"/>
    <lineage>
        <taxon>Eukaryota</taxon>
        <taxon>Metazoa</taxon>
        <taxon>Cnidaria</taxon>
        <taxon>Anthozoa</taxon>
        <taxon>Hexacorallia</taxon>
        <taxon>Actiniaria</taxon>
        <taxon>Edwardsiidae</taxon>
        <taxon>Nematostella</taxon>
    </lineage>
</organism>